<dbReference type="PANTHER" id="PTHR12461">
    <property type="entry name" value="HYPOXIA-INDUCIBLE FACTOR 1 ALPHA INHIBITOR-RELATED"/>
    <property type="match status" value="1"/>
</dbReference>
<accession>A0ABT5LMC4</accession>
<dbReference type="SMART" id="SM00558">
    <property type="entry name" value="JmjC"/>
    <property type="match status" value="1"/>
</dbReference>
<name>A0ABT5LMC4_9GAMM</name>
<sequence length="236" mass="27715">MSLYLIETISAKAIEDIMHKDGGSLINEYCDIKHIHNMSGLDYYKKKWYFKRHPVGLVMSKQLFLQSDRSHTLWHTEPGYNYFVAVKGMKKWKVTAPIFSPFLYPVIKDSPTYHVSKVDGRESNSIISRRGFELYKYMPIYSCTVEESDFFVMPHFWWHTVTNSPGKPSISLSFRTVSEPNLYSPAFNFLRITDPKVKHMREKVIKYRRLFDEDIAELLYAFADPKNDLTKSRGND</sequence>
<dbReference type="InterPro" id="IPR014710">
    <property type="entry name" value="RmlC-like_jellyroll"/>
</dbReference>
<dbReference type="InterPro" id="IPR041667">
    <property type="entry name" value="Cupin_8"/>
</dbReference>
<gene>
    <name evidence="2" type="ORF">PSI14_01440</name>
</gene>
<dbReference type="RefSeq" id="WP_273574056.1">
    <property type="nucleotide sequence ID" value="NZ_JAQRFN010000001.1"/>
</dbReference>
<dbReference type="PANTHER" id="PTHR12461:SF105">
    <property type="entry name" value="HYPOXIA-INDUCIBLE FACTOR 1-ALPHA INHIBITOR"/>
    <property type="match status" value="1"/>
</dbReference>
<dbReference type="EMBL" id="JAQRFN010000001">
    <property type="protein sequence ID" value="MDC9595572.1"/>
    <property type="molecule type" value="Genomic_DNA"/>
</dbReference>
<organism evidence="2 3">
    <name type="scientific">Xenorhabdus anantnagensis</name>
    <dbReference type="NCBI Taxonomy" id="3025875"/>
    <lineage>
        <taxon>Bacteria</taxon>
        <taxon>Pseudomonadati</taxon>
        <taxon>Pseudomonadota</taxon>
        <taxon>Gammaproteobacteria</taxon>
        <taxon>Enterobacterales</taxon>
        <taxon>Morganellaceae</taxon>
        <taxon>Xenorhabdus</taxon>
    </lineage>
</organism>
<reference evidence="2 3" key="1">
    <citation type="submission" date="2023-02" db="EMBL/GenBank/DDBJ databases">
        <title>Entomopathogenic bacteria.</title>
        <authorList>
            <person name="Machado R.A."/>
        </authorList>
    </citation>
    <scope>NUCLEOTIDE SEQUENCE [LARGE SCALE GENOMIC DNA]</scope>
    <source>
        <strain evidence="2 3">XENO-2</strain>
    </source>
</reference>
<keyword evidence="3" id="KW-1185">Reference proteome</keyword>
<dbReference type="Proteomes" id="UP001220225">
    <property type="component" value="Unassembled WGS sequence"/>
</dbReference>
<dbReference type="PROSITE" id="PS51184">
    <property type="entry name" value="JMJC"/>
    <property type="match status" value="1"/>
</dbReference>
<feature type="domain" description="JmjC" evidence="1">
    <location>
        <begin position="42"/>
        <end position="193"/>
    </location>
</feature>
<comment type="caution">
    <text evidence="2">The sequence shown here is derived from an EMBL/GenBank/DDBJ whole genome shotgun (WGS) entry which is preliminary data.</text>
</comment>
<dbReference type="InterPro" id="IPR003347">
    <property type="entry name" value="JmjC_dom"/>
</dbReference>
<protein>
    <submittedName>
        <fullName evidence="2">Cupin-like domain-containing protein</fullName>
    </submittedName>
</protein>
<evidence type="ECO:0000313" key="3">
    <source>
        <dbReference type="Proteomes" id="UP001220225"/>
    </source>
</evidence>
<dbReference type="SUPFAM" id="SSF51197">
    <property type="entry name" value="Clavaminate synthase-like"/>
    <property type="match status" value="1"/>
</dbReference>
<evidence type="ECO:0000259" key="1">
    <source>
        <dbReference type="PROSITE" id="PS51184"/>
    </source>
</evidence>
<proteinExistence type="predicted"/>
<evidence type="ECO:0000313" key="2">
    <source>
        <dbReference type="EMBL" id="MDC9595572.1"/>
    </source>
</evidence>
<dbReference type="Gene3D" id="2.60.120.10">
    <property type="entry name" value="Jelly Rolls"/>
    <property type="match status" value="1"/>
</dbReference>
<dbReference type="Pfam" id="PF13621">
    <property type="entry name" value="Cupin_8"/>
    <property type="match status" value="1"/>
</dbReference>